<evidence type="ECO:0000256" key="5">
    <source>
        <dbReference type="SAM" id="Phobius"/>
    </source>
</evidence>
<dbReference type="PANTHER" id="PTHR39535:SF2">
    <property type="entry name" value="HTTM DOMAIN-CONTAINING PROTEIN"/>
    <property type="match status" value="1"/>
</dbReference>
<feature type="transmembrane region" description="Helical" evidence="5">
    <location>
        <begin position="31"/>
        <end position="50"/>
    </location>
</feature>
<dbReference type="InterPro" id="IPR052964">
    <property type="entry name" value="Sporulation_signal_mat"/>
</dbReference>
<feature type="transmembrane region" description="Helical" evidence="5">
    <location>
        <begin position="160"/>
        <end position="178"/>
    </location>
</feature>
<dbReference type="AlphaFoldDB" id="A0A3B0T1E6"/>
<evidence type="ECO:0000256" key="3">
    <source>
        <dbReference type="ARBA" id="ARBA00022989"/>
    </source>
</evidence>
<dbReference type="GO" id="GO:0012505">
    <property type="term" value="C:endomembrane system"/>
    <property type="evidence" value="ECO:0007669"/>
    <property type="project" value="UniProtKB-SubCell"/>
</dbReference>
<evidence type="ECO:0000259" key="6">
    <source>
        <dbReference type="SMART" id="SM00752"/>
    </source>
</evidence>
<gene>
    <name evidence="7" type="ORF">MNBD_BACTEROID03-214</name>
</gene>
<feature type="transmembrane region" description="Helical" evidence="5">
    <location>
        <begin position="118"/>
        <end position="140"/>
    </location>
</feature>
<evidence type="ECO:0000256" key="2">
    <source>
        <dbReference type="ARBA" id="ARBA00022692"/>
    </source>
</evidence>
<keyword evidence="4 5" id="KW-0472">Membrane</keyword>
<proteinExistence type="predicted"/>
<accession>A0A3B0T1E6</accession>
<feature type="transmembrane region" description="Helical" evidence="5">
    <location>
        <begin position="224"/>
        <end position="245"/>
    </location>
</feature>
<dbReference type="PANTHER" id="PTHR39535">
    <property type="entry name" value="SPORULATION-DELAYING PROTEIN SDPB"/>
    <property type="match status" value="1"/>
</dbReference>
<keyword evidence="3 5" id="KW-1133">Transmembrane helix</keyword>
<evidence type="ECO:0000256" key="4">
    <source>
        <dbReference type="ARBA" id="ARBA00023136"/>
    </source>
</evidence>
<dbReference type="InterPro" id="IPR023894">
    <property type="entry name" value="Sporulation_SdpB"/>
</dbReference>
<dbReference type="InterPro" id="IPR011020">
    <property type="entry name" value="HTTM-like"/>
</dbReference>
<dbReference type="EMBL" id="UOEL01000070">
    <property type="protein sequence ID" value="VAW11738.1"/>
    <property type="molecule type" value="Genomic_DNA"/>
</dbReference>
<feature type="transmembrane region" description="Helical" evidence="5">
    <location>
        <begin position="70"/>
        <end position="98"/>
    </location>
</feature>
<comment type="subcellular location">
    <subcellularLocation>
        <location evidence="1">Endomembrane system</location>
        <topology evidence="1">Multi-pass membrane protein</topology>
    </subcellularLocation>
</comment>
<reference evidence="7" key="1">
    <citation type="submission" date="2018-06" db="EMBL/GenBank/DDBJ databases">
        <authorList>
            <person name="Zhirakovskaya E."/>
        </authorList>
    </citation>
    <scope>NUCLEOTIDE SEQUENCE</scope>
</reference>
<organism evidence="7">
    <name type="scientific">hydrothermal vent metagenome</name>
    <dbReference type="NCBI Taxonomy" id="652676"/>
    <lineage>
        <taxon>unclassified sequences</taxon>
        <taxon>metagenomes</taxon>
        <taxon>ecological metagenomes</taxon>
    </lineage>
</organism>
<sequence>MLQSILGTIRNENVAQNNVNPFTWVYGLGRSLIAIALLSSFIFTDVYLMFESHILNSLDQSNLLYNRINLFVLIGYDNLIWSKVAVIAILSLVISGYFPRITGLLHFWVFHSFHNACLYLDGGDQIGTILTALLVPITLLDSRVNHWSAPIIKTKSFTMFLGRFFFTIIAVQMAFIYFHTAVEKIYKLEEWTNGTAMYYILQGKYFGLSDFFVNLIKPFIGSKAVFFLTWWVMLSHLALAFALFLKRENKLVFFYVGLSLHAGIAILMGLYSFSLVMIGGITLYFLPFNLNLKPWKIPFTKKISTLRQSLSFLRS</sequence>
<feature type="domain" description="HTTM-like" evidence="6">
    <location>
        <begin position="18"/>
        <end position="290"/>
    </location>
</feature>
<dbReference type="NCBIfam" id="TIGR04033">
    <property type="entry name" value="export_SdpB"/>
    <property type="match status" value="1"/>
</dbReference>
<dbReference type="SMART" id="SM00752">
    <property type="entry name" value="HTTM"/>
    <property type="match status" value="1"/>
</dbReference>
<keyword evidence="2 5" id="KW-0812">Transmembrane</keyword>
<name>A0A3B0T1E6_9ZZZZ</name>
<protein>
    <recommendedName>
        <fullName evidence="6">HTTM-like domain-containing protein</fullName>
    </recommendedName>
</protein>
<feature type="transmembrane region" description="Helical" evidence="5">
    <location>
        <begin position="252"/>
        <end position="285"/>
    </location>
</feature>
<evidence type="ECO:0000313" key="7">
    <source>
        <dbReference type="EMBL" id="VAW11738.1"/>
    </source>
</evidence>
<evidence type="ECO:0000256" key="1">
    <source>
        <dbReference type="ARBA" id="ARBA00004127"/>
    </source>
</evidence>